<protein>
    <recommendedName>
        <fullName evidence="3">Heparinase II/III-like protein</fullName>
    </recommendedName>
</protein>
<dbReference type="Proteomes" id="UP000269226">
    <property type="component" value="Chromosome"/>
</dbReference>
<organism evidence="1 2">
    <name type="scientific">Melissococcus plutonius</name>
    <dbReference type="NCBI Taxonomy" id="33970"/>
    <lineage>
        <taxon>Bacteria</taxon>
        <taxon>Bacillati</taxon>
        <taxon>Bacillota</taxon>
        <taxon>Bacilli</taxon>
        <taxon>Lactobacillales</taxon>
        <taxon>Enterococcaceae</taxon>
        <taxon>Melissococcus</taxon>
    </lineage>
</organism>
<dbReference type="AlphaFoldDB" id="A0A2Z5Y3Z0"/>
<dbReference type="Gene3D" id="2.70.98.70">
    <property type="match status" value="1"/>
</dbReference>
<dbReference type="PANTHER" id="PTHR38045:SF1">
    <property type="entry name" value="HEPARINASE II_III-LIKE PROTEIN"/>
    <property type="match status" value="1"/>
</dbReference>
<dbReference type="RefSeq" id="WP_126347268.1">
    <property type="nucleotide sequence ID" value="NZ_AP018492.1"/>
</dbReference>
<dbReference type="EMBL" id="AP018492">
    <property type="protein sequence ID" value="BBC61587.1"/>
    <property type="molecule type" value="Genomic_DNA"/>
</dbReference>
<gene>
    <name evidence="1" type="ORF">DAT561_1490</name>
</gene>
<dbReference type="Gene3D" id="1.50.10.100">
    <property type="entry name" value="Chondroitin AC/alginate lyase"/>
    <property type="match status" value="1"/>
</dbReference>
<proteinExistence type="predicted"/>
<dbReference type="InterPro" id="IPR008929">
    <property type="entry name" value="Chondroitin_lyas"/>
</dbReference>
<reference evidence="1 2" key="1">
    <citation type="submission" date="2018-01" db="EMBL/GenBank/DDBJ databases">
        <title>Whole genome sequence of Melissococcus plutonius DAT561.</title>
        <authorList>
            <person name="Okumura K."/>
            <person name="Takamatsu D."/>
            <person name="Okura M."/>
        </authorList>
    </citation>
    <scope>NUCLEOTIDE SEQUENCE [LARGE SCALE GENOMIC DNA]</scope>
    <source>
        <strain evidence="1 2">DAT561</strain>
    </source>
</reference>
<name>A0A2Z5Y3Z0_9ENTE</name>
<accession>A0A2Z5Y3Z0</accession>
<evidence type="ECO:0008006" key="3">
    <source>
        <dbReference type="Google" id="ProtNLM"/>
    </source>
</evidence>
<evidence type="ECO:0000313" key="2">
    <source>
        <dbReference type="Proteomes" id="UP000269226"/>
    </source>
</evidence>
<dbReference type="SUPFAM" id="SSF48230">
    <property type="entry name" value="Chondroitin AC/alginate lyase"/>
    <property type="match status" value="1"/>
</dbReference>
<dbReference type="PANTHER" id="PTHR38045">
    <property type="entry name" value="CHROMOSOME 1, WHOLE GENOME SHOTGUN SEQUENCE"/>
    <property type="match status" value="1"/>
</dbReference>
<evidence type="ECO:0000313" key="1">
    <source>
        <dbReference type="EMBL" id="BBC61587.1"/>
    </source>
</evidence>
<sequence length="554" mass="63509">MNNRKIQDLQEEISQAAANYVADNQVVSLPFIGYECYLTTGNRLDFEKSYFSRRRQLTVLGLAYLLKKDQQVKQLLEQVIWEVCNEFTWALPAHLPVIGKTFAAASSTWLDLFAAETAQTLAELLELTDDAFSPLLQQRIKGEIDRRIFQSFENKAWDWEEKENNWSAVIGGSIGICALAILPKNSSQQKKIIQRLDKAMQSYLRGFGSDGVCVEGLGYWSYGFGYYIYYAEKLARMLGNYSYLDHKKVKKIAAFPYYVLVNKQDFVPFSDYSAVQPPSGLLNFCHHYFQLPIPKLATMNALDFDPCYRFAPLYRNLIWKKPTISNQQTKTIDHYFPDAQWWVVRKPNQLFFAAKGGSNDESHNHLDIGHFVFGTPSELFLTDLGAGEYTKDYFDEEKRYHIFPCSADSHSVPCINGTKQAVGNVSTKGVQANHQFSLQLAQAYPAGKIHSFERCFKLLETTLTIQDTFLFEQKQNRIIENFITNYLPKIVSNRVILTGKKAQCTLIMPTNNLTYISQVYKDHQGKDQVTYQIQATYQTKQQAKITTKLTVDLL</sequence>
<dbReference type="GeneID" id="57044019"/>